<evidence type="ECO:0000259" key="2">
    <source>
        <dbReference type="Pfam" id="PF04865"/>
    </source>
</evidence>
<evidence type="ECO:0000259" key="3">
    <source>
        <dbReference type="Pfam" id="PF26078"/>
    </source>
</evidence>
<feature type="domain" description="Baseplate protein J-like barrel" evidence="2">
    <location>
        <begin position="90"/>
        <end position="175"/>
    </location>
</feature>
<dbReference type="Pfam" id="PF26079">
    <property type="entry name" value="Baseplate_J_C"/>
    <property type="match status" value="1"/>
</dbReference>
<reference evidence="6 8" key="2">
    <citation type="submission" date="2016-10" db="EMBL/GenBank/DDBJ databases">
        <authorList>
            <person name="de Groot N.N."/>
        </authorList>
    </citation>
    <scope>NUCLEOTIDE SEQUENCE [LARGE SCALE GENOMIC DNA]</scope>
    <source>
        <strain evidence="6 8">DSM 2895</strain>
    </source>
</reference>
<dbReference type="PATRIC" id="fig|47500.8.peg.4467"/>
<dbReference type="RefSeq" id="WP_043068835.1">
    <property type="nucleotide sequence ID" value="NZ_BJOA01000200.1"/>
</dbReference>
<dbReference type="Proteomes" id="UP000182836">
    <property type="component" value="Unassembled WGS sequence"/>
</dbReference>
<dbReference type="AlphaFoldDB" id="A0A0D1VV23"/>
<evidence type="ECO:0000313" key="8">
    <source>
        <dbReference type="Proteomes" id="UP000182836"/>
    </source>
</evidence>
<evidence type="ECO:0000313" key="7">
    <source>
        <dbReference type="Proteomes" id="UP000037269"/>
    </source>
</evidence>
<reference evidence="5 7" key="1">
    <citation type="submission" date="2015-07" db="EMBL/GenBank/DDBJ databases">
        <title>Fjat-14205 dsm 2895.</title>
        <authorList>
            <person name="Liu B."/>
            <person name="Wang J."/>
            <person name="Zhu Y."/>
            <person name="Liu G."/>
            <person name="Chen Q."/>
            <person name="Chen Z."/>
            <person name="Lan J."/>
            <person name="Che J."/>
            <person name="Ge C."/>
            <person name="Shi H."/>
            <person name="Pan Z."/>
            <person name="Liu X."/>
        </authorList>
    </citation>
    <scope>NUCLEOTIDE SEQUENCE [LARGE SCALE GENOMIC DNA]</scope>
    <source>
        <strain evidence="5 7">DSM 2895</strain>
    </source>
</reference>
<protein>
    <submittedName>
        <fullName evidence="6">Uncharacterized phage protein gp47/JayE</fullName>
    </submittedName>
</protein>
<accession>A0A0D1VV23</accession>
<keyword evidence="7" id="KW-1185">Reference proteome</keyword>
<dbReference type="InterPro" id="IPR052399">
    <property type="entry name" value="Phage_Baseplate_Assmbl_Protein"/>
</dbReference>
<dbReference type="PANTHER" id="PTHR37829">
    <property type="entry name" value="PHAGE-LIKE ELEMENT PBSX PROTEIN XKDT"/>
    <property type="match status" value="1"/>
</dbReference>
<dbReference type="Proteomes" id="UP000037269">
    <property type="component" value="Unassembled WGS sequence"/>
</dbReference>
<dbReference type="STRING" id="47500.AF333_06890"/>
<dbReference type="GeneID" id="42304923"/>
<evidence type="ECO:0000259" key="4">
    <source>
        <dbReference type="Pfam" id="PF26079"/>
    </source>
</evidence>
<dbReference type="PANTHER" id="PTHR37829:SF3">
    <property type="entry name" value="PROTEIN JAYE-RELATED"/>
    <property type="match status" value="1"/>
</dbReference>
<name>A0A0D1VV23_ANEMI</name>
<dbReference type="OrthoDB" id="2554267at2"/>
<dbReference type="EMBL" id="LGUG01000004">
    <property type="protein sequence ID" value="KON95247.1"/>
    <property type="molecule type" value="Genomic_DNA"/>
</dbReference>
<evidence type="ECO:0000313" key="5">
    <source>
        <dbReference type="EMBL" id="KON95247.1"/>
    </source>
</evidence>
<organism evidence="5 7">
    <name type="scientific">Aneurinibacillus migulanus</name>
    <name type="common">Bacillus migulanus</name>
    <dbReference type="NCBI Taxonomy" id="47500"/>
    <lineage>
        <taxon>Bacteria</taxon>
        <taxon>Bacillati</taxon>
        <taxon>Bacillota</taxon>
        <taxon>Bacilli</taxon>
        <taxon>Bacillales</taxon>
        <taxon>Paenibacillaceae</taxon>
        <taxon>Aneurinibacillus group</taxon>
        <taxon>Aneurinibacillus</taxon>
    </lineage>
</organism>
<dbReference type="EMBL" id="FNED01000049">
    <property type="protein sequence ID" value="SDK33348.1"/>
    <property type="molecule type" value="Genomic_DNA"/>
</dbReference>
<comment type="similarity">
    <text evidence="1">Belongs to the Mu gp47/PBSX XkdT family.</text>
</comment>
<dbReference type="InterPro" id="IPR058531">
    <property type="entry name" value="Baseplate_J_M"/>
</dbReference>
<dbReference type="InterPro" id="IPR006949">
    <property type="entry name" value="Barrel_Baseplate_J-like"/>
</dbReference>
<feature type="domain" description="Baseplate J-like C-terminal" evidence="4">
    <location>
        <begin position="283"/>
        <end position="373"/>
    </location>
</feature>
<dbReference type="Pfam" id="PF04865">
    <property type="entry name" value="Baseplate_J"/>
    <property type="match status" value="1"/>
</dbReference>
<sequence length="375" mass="40725">MNPPWFGEEMEDILQRMLDDIPDYRDKREGGFICDLLATIANERIRSREENLELMEMHFADTATGEDLDRVIESRSPLKRGEAKPAKGPVRVIGIPKTPLSAGTLYMSIIPDEQSGLVEFEQLEDAVIGESGTVIVEVEAMLGGQVGNIPAGTIAISEPIPGIADVENLEAFTGGIDEEEDESFRERYHTWARSDASSGNIDHYVKWSLEVPGGGVGGVQVIPLWDGRGTVKVILIDTDGKPASSDIVQRVQDYLASVPAEGEDQAPIGATVTVVPAEKTDLNISAKLILSGTRSIESITTELSNKLSEFLTKEARANWNRRAQPYYVSAAKVGSLIWGMDGVKDYLELVINGDASSVEIEGGKVAVLGTVTFYE</sequence>
<gene>
    <name evidence="5" type="ORF">AF333_06890</name>
    <name evidence="6" type="ORF">SAMN04487909_14939</name>
</gene>
<proteinExistence type="inferred from homology"/>
<dbReference type="InterPro" id="IPR058530">
    <property type="entry name" value="Baseplate_J-like_C"/>
</dbReference>
<evidence type="ECO:0000313" key="6">
    <source>
        <dbReference type="EMBL" id="SDK33348.1"/>
    </source>
</evidence>
<evidence type="ECO:0000256" key="1">
    <source>
        <dbReference type="ARBA" id="ARBA00038087"/>
    </source>
</evidence>
<dbReference type="Pfam" id="PF26078">
    <property type="entry name" value="Baseplate_J_M"/>
    <property type="match status" value="1"/>
</dbReference>
<feature type="domain" description="Baseplate J-like central" evidence="3">
    <location>
        <begin position="197"/>
        <end position="276"/>
    </location>
</feature>